<organism evidence="2 3">
    <name type="scientific">Yinghuangia soli</name>
    <dbReference type="NCBI Taxonomy" id="2908204"/>
    <lineage>
        <taxon>Bacteria</taxon>
        <taxon>Bacillati</taxon>
        <taxon>Actinomycetota</taxon>
        <taxon>Actinomycetes</taxon>
        <taxon>Kitasatosporales</taxon>
        <taxon>Streptomycetaceae</taxon>
        <taxon>Yinghuangia</taxon>
    </lineage>
</organism>
<gene>
    <name evidence="2" type="ORF">LZ495_13190</name>
</gene>
<evidence type="ECO:0000259" key="1">
    <source>
        <dbReference type="Pfam" id="PF02589"/>
    </source>
</evidence>
<evidence type="ECO:0000313" key="3">
    <source>
        <dbReference type="Proteomes" id="UP001165378"/>
    </source>
</evidence>
<dbReference type="PANTHER" id="PTHR43682:SF1">
    <property type="entry name" value="LACTATE UTILIZATION PROTEIN C"/>
    <property type="match status" value="1"/>
</dbReference>
<dbReference type="PANTHER" id="PTHR43682">
    <property type="entry name" value="LACTATE UTILIZATION PROTEIN C"/>
    <property type="match status" value="1"/>
</dbReference>
<proteinExistence type="predicted"/>
<dbReference type="Pfam" id="PF02589">
    <property type="entry name" value="LUD_dom"/>
    <property type="match status" value="1"/>
</dbReference>
<dbReference type="InterPro" id="IPR037171">
    <property type="entry name" value="NagB/RpiA_transferase-like"/>
</dbReference>
<dbReference type="Gene3D" id="3.40.50.10420">
    <property type="entry name" value="NagB/RpiA/CoA transferase-like"/>
    <property type="match status" value="1"/>
</dbReference>
<dbReference type="AlphaFoldDB" id="A0AA41PYZ7"/>
<dbReference type="Proteomes" id="UP001165378">
    <property type="component" value="Unassembled WGS sequence"/>
</dbReference>
<dbReference type="InterPro" id="IPR003741">
    <property type="entry name" value="LUD_dom"/>
</dbReference>
<sequence length="209" mass="22349">MPSGAKAEILTRLRGALSGEGRPERVEVDRSYRRTRGEGTDLAGLFAERVMDYKALVLRADPHTMVDSAATMLRRAQVRKLVVPPGDRLGWLAATGAELVLDDPPLTIDQLDAADGVATGCALAIAETGTIVLDGGPDQGRRVVSLLPDYHLCVVRADQIVGTVPEAIARLDPTRPQTWISGPSATSDIEMDRVEGVHGPRTLNVLLLA</sequence>
<reference evidence="2" key="1">
    <citation type="submission" date="2022-01" db="EMBL/GenBank/DDBJ databases">
        <title>Genome-Based Taxonomic Classification of the Phylum Actinobacteria.</title>
        <authorList>
            <person name="Gao Y."/>
        </authorList>
    </citation>
    <scope>NUCLEOTIDE SEQUENCE</scope>
    <source>
        <strain evidence="2">KLBMP 8922</strain>
    </source>
</reference>
<name>A0AA41PYZ7_9ACTN</name>
<evidence type="ECO:0000313" key="2">
    <source>
        <dbReference type="EMBL" id="MCF2528172.1"/>
    </source>
</evidence>
<feature type="domain" description="LUD" evidence="1">
    <location>
        <begin position="109"/>
        <end position="208"/>
    </location>
</feature>
<dbReference type="EMBL" id="JAKFHA010000006">
    <property type="protein sequence ID" value="MCF2528172.1"/>
    <property type="molecule type" value="Genomic_DNA"/>
</dbReference>
<keyword evidence="3" id="KW-1185">Reference proteome</keyword>
<accession>A0AA41PYZ7</accession>
<dbReference type="InterPro" id="IPR024185">
    <property type="entry name" value="FTHF_cligase-like_sf"/>
</dbReference>
<protein>
    <submittedName>
        <fullName evidence="2">Lactate utilization protein C</fullName>
    </submittedName>
</protein>
<dbReference type="SUPFAM" id="SSF100950">
    <property type="entry name" value="NagB/RpiA/CoA transferase-like"/>
    <property type="match status" value="1"/>
</dbReference>
<comment type="caution">
    <text evidence="2">The sequence shown here is derived from an EMBL/GenBank/DDBJ whole genome shotgun (WGS) entry which is preliminary data.</text>
</comment>